<comment type="caution">
    <text evidence="2">The sequence shown here is derived from an EMBL/GenBank/DDBJ whole genome shotgun (WGS) entry which is preliminary data.</text>
</comment>
<accession>J4UB67</accession>
<dbReference type="KEGG" id="tasa:A1Q1_02956"/>
<dbReference type="Proteomes" id="UP000002748">
    <property type="component" value="Unassembled WGS sequence"/>
</dbReference>
<sequence>MVAPPATNQLEFKVSARADGGNVRGKTMRGAGRPAVRKIARLDDQYSEVEEGLVLKTLQFSQLVISPELGQIHVTIRAGVLRTSEGDGGGTIKGRSATSAVDEKRKKNSSAEDRRAQNRERSTTMARSPERKPKLRRKRAASEAGPAGTPKRKRSKRESALDESPEPVFIDILPDPAEIIELLDSDDDDDDDWPIAL</sequence>
<dbReference type="GeneID" id="25986469"/>
<dbReference type="RefSeq" id="XP_014179660.1">
    <property type="nucleotide sequence ID" value="XM_014324185.1"/>
</dbReference>
<reference evidence="2 3" key="1">
    <citation type="journal article" date="2012" name="Eukaryot. Cell">
        <title>Draft genome sequence of CBS 2479, the standard type strain of Trichosporon asahii.</title>
        <authorList>
            <person name="Yang R.Y."/>
            <person name="Li H.T."/>
            <person name="Zhu H."/>
            <person name="Zhou G.P."/>
            <person name="Wang M."/>
            <person name="Wang L."/>
        </authorList>
    </citation>
    <scope>NUCLEOTIDE SEQUENCE [LARGE SCALE GENOMIC DNA]</scope>
    <source>
        <strain evidence="3">ATCC 90039 / CBS 2479 / JCM 2466 / KCTC 7840 / NCYC 2677 / UAMH 7654</strain>
    </source>
</reference>
<gene>
    <name evidence="2" type="ORF">A1Q1_02956</name>
</gene>
<dbReference type="AlphaFoldDB" id="J4UB67"/>
<evidence type="ECO:0000313" key="3">
    <source>
        <dbReference type="Proteomes" id="UP000002748"/>
    </source>
</evidence>
<feature type="region of interest" description="Disordered" evidence="1">
    <location>
        <begin position="82"/>
        <end position="174"/>
    </location>
</feature>
<feature type="compositionally biased region" description="Basic and acidic residues" evidence="1">
    <location>
        <begin position="101"/>
        <end position="132"/>
    </location>
</feature>
<protein>
    <submittedName>
        <fullName evidence="2">Uncharacterized protein</fullName>
    </submittedName>
</protein>
<evidence type="ECO:0000256" key="1">
    <source>
        <dbReference type="SAM" id="MobiDB-lite"/>
    </source>
</evidence>
<dbReference type="HOGENOM" id="CLU_1391118_0_0_1"/>
<organism evidence="2 3">
    <name type="scientific">Trichosporon asahii var. asahii (strain ATCC 90039 / CBS 2479 / JCM 2466 / KCTC 7840 / NBRC 103889/ NCYC 2677 / UAMH 7654)</name>
    <name type="common">Yeast</name>
    <dbReference type="NCBI Taxonomy" id="1186058"/>
    <lineage>
        <taxon>Eukaryota</taxon>
        <taxon>Fungi</taxon>
        <taxon>Dikarya</taxon>
        <taxon>Basidiomycota</taxon>
        <taxon>Agaricomycotina</taxon>
        <taxon>Tremellomycetes</taxon>
        <taxon>Trichosporonales</taxon>
        <taxon>Trichosporonaceae</taxon>
        <taxon>Trichosporon</taxon>
    </lineage>
</organism>
<name>J4UB67_TRIAS</name>
<proteinExistence type="predicted"/>
<dbReference type="EMBL" id="ALBS01000215">
    <property type="protein sequence ID" value="EJT48040.1"/>
    <property type="molecule type" value="Genomic_DNA"/>
</dbReference>
<evidence type="ECO:0000313" key="2">
    <source>
        <dbReference type="EMBL" id="EJT48040.1"/>
    </source>
</evidence>
<dbReference type="VEuPathDB" id="FungiDB:A1Q1_02956"/>